<organism evidence="3 4">
    <name type="scientific">Leptomonas pyrrhocoris</name>
    <name type="common">Firebug parasite</name>
    <dbReference type="NCBI Taxonomy" id="157538"/>
    <lineage>
        <taxon>Eukaryota</taxon>
        <taxon>Discoba</taxon>
        <taxon>Euglenozoa</taxon>
        <taxon>Kinetoplastea</taxon>
        <taxon>Metakinetoplastina</taxon>
        <taxon>Trypanosomatida</taxon>
        <taxon>Trypanosomatidae</taxon>
        <taxon>Leishmaniinae</taxon>
        <taxon>Leptomonas</taxon>
    </lineage>
</organism>
<dbReference type="InterPro" id="IPR000742">
    <property type="entry name" value="EGF"/>
</dbReference>
<dbReference type="EMBL" id="LGTL01000029">
    <property type="protein sequence ID" value="KPA74462.1"/>
    <property type="molecule type" value="Genomic_DNA"/>
</dbReference>
<gene>
    <name evidence="3" type="ORF">ABB37_09142</name>
</gene>
<keyword evidence="1" id="KW-0472">Membrane</keyword>
<dbReference type="OrthoDB" id="18487at2759"/>
<sequence>MQLRALSSLKRNNGAVKLFALLFCALALCLCGGGAVATTVIDYTVTAISSADIGRLPPEHWAHYKSICSSTSPTQSWNSISVLSHVFPAISLSKTRTPFYAYDRTPWYVTHAGFLSPTSYGMCDGFCTRDFFATLQGNYGFSDNTSIFYDGGGDWPMISLYSALLDNRGDAARPLVVTQEFFERADGRVSRKKHERDSGSASPHTLVEYCDVPLKGSPSSATGLTAQVAVYANGTIVMRYKQLPDPLPDDVRSTGLIYSKTLRKVVPTPTADNGIVAYRFDPVYDVCDGATTASACAGMRRTAGDAGVDCVWCPSTSACASRAFVSEVCPRGQWAMRADEDGAAAQKFYTVSVDFNGDFDVRPDPMSSTTYLGDYAYFSLLPYVYTILFSRDFDNFSCGPGFFCSGGIPGEECNPVGNTCPNGNFTRSILALQSALRWSADAYVTFRYLGSRRMGSELCRESLCDVGTLFLLNGSVPISSSTSDSVFTVQLYFDRGGVVDIVIKNTMVEDGAPMLTFPSMFVGLVRYGVDDPASVLVPQGLLRSGVHARFVPLTSCPDCGLHGTCDEDTGKCGCMPGYYGASCRACPVCEDGSRCDDGVAGSGGCVCVGGACGATYGVRCGEGGCEGCSALGGRCECGTCVCVDGWTGANCDVAPVDGCRAYSFDGCAVCGSHADCEFCFDSTCFNTSLVGTASGYTCSYSTPAVDARACRTYASVFGALYRVSDSADAVVVVLCMMLAVMIVFAGVVWACEVRTRRVVDLTTAYAVGGTTVPAAPHREREVIQVSFVRRNIHKKPLTAIPLKQVSLARLFKRRKEALEEQ</sequence>
<dbReference type="InterPro" id="IPR052108">
    <property type="entry name" value="MEGF/SIB"/>
</dbReference>
<proteinExistence type="predicted"/>
<feature type="domain" description="EGF-like" evidence="2">
    <location>
        <begin position="572"/>
        <end position="583"/>
    </location>
</feature>
<name>A0A0N0DRC8_LEPPY</name>
<comment type="caution">
    <text evidence="3">The sequence shown here is derived from an EMBL/GenBank/DDBJ whole genome shotgun (WGS) entry which is preliminary data.</text>
</comment>
<dbReference type="AlphaFoldDB" id="A0A0N0DRC8"/>
<dbReference type="PROSITE" id="PS00022">
    <property type="entry name" value="EGF_1"/>
    <property type="match status" value="1"/>
</dbReference>
<dbReference type="RefSeq" id="XP_015652901.1">
    <property type="nucleotide sequence ID" value="XM_015808448.1"/>
</dbReference>
<protein>
    <recommendedName>
        <fullName evidence="2">EGF-like domain-containing protein</fullName>
    </recommendedName>
</protein>
<reference evidence="3 4" key="1">
    <citation type="submission" date="2015-07" db="EMBL/GenBank/DDBJ databases">
        <title>High-quality genome of monoxenous trypanosomatid Leptomonas pyrrhocoris.</title>
        <authorList>
            <person name="Flegontov P."/>
            <person name="Butenko A."/>
            <person name="Firsov S."/>
            <person name="Vlcek C."/>
            <person name="Logacheva M.D."/>
            <person name="Field M."/>
            <person name="Filatov D."/>
            <person name="Flegontova O."/>
            <person name="Gerasimov E."/>
            <person name="Jackson A.P."/>
            <person name="Kelly S."/>
            <person name="Opperdoes F."/>
            <person name="O'Reilly A."/>
            <person name="Votypka J."/>
            <person name="Yurchenko V."/>
            <person name="Lukes J."/>
        </authorList>
    </citation>
    <scope>NUCLEOTIDE SEQUENCE [LARGE SCALE GENOMIC DNA]</scope>
    <source>
        <strain evidence="3">H10</strain>
    </source>
</reference>
<dbReference type="PANTHER" id="PTHR24035">
    <property type="entry name" value="MULTIPLE EPIDERMAL GROWTH FACTOR-LIKE DOMAINS PROTEIN"/>
    <property type="match status" value="1"/>
</dbReference>
<accession>A0A0N0DRC8</accession>
<keyword evidence="1" id="KW-1133">Transmembrane helix</keyword>
<keyword evidence="1" id="KW-0812">Transmembrane</keyword>
<feature type="transmembrane region" description="Helical" evidence="1">
    <location>
        <begin position="729"/>
        <end position="751"/>
    </location>
</feature>
<evidence type="ECO:0000259" key="2">
    <source>
        <dbReference type="PROSITE" id="PS00022"/>
    </source>
</evidence>
<evidence type="ECO:0000256" key="1">
    <source>
        <dbReference type="SAM" id="Phobius"/>
    </source>
</evidence>
<dbReference type="Proteomes" id="UP000037923">
    <property type="component" value="Unassembled WGS sequence"/>
</dbReference>
<keyword evidence="4" id="KW-1185">Reference proteome</keyword>
<dbReference type="OMA" id="MNSCNPI"/>
<dbReference type="VEuPathDB" id="TriTrypDB:LpyrH10_29_0570"/>
<evidence type="ECO:0000313" key="3">
    <source>
        <dbReference type="EMBL" id="KPA74462.1"/>
    </source>
</evidence>
<dbReference type="GeneID" id="26909425"/>
<dbReference type="PANTHER" id="PTHR24035:SF109">
    <property type="entry name" value="PROTEIN DRAPER"/>
    <property type="match status" value="1"/>
</dbReference>
<evidence type="ECO:0000313" key="4">
    <source>
        <dbReference type="Proteomes" id="UP000037923"/>
    </source>
</evidence>